<feature type="region of interest" description="Disordered" evidence="4">
    <location>
        <begin position="98"/>
        <end position="139"/>
    </location>
</feature>
<organism evidence="6 7">
    <name type="scientific">Actinocorallia libanotica</name>
    <dbReference type="NCBI Taxonomy" id="46162"/>
    <lineage>
        <taxon>Bacteria</taxon>
        <taxon>Bacillati</taxon>
        <taxon>Actinomycetota</taxon>
        <taxon>Actinomycetes</taxon>
        <taxon>Streptosporangiales</taxon>
        <taxon>Thermomonosporaceae</taxon>
        <taxon>Actinocorallia</taxon>
    </lineage>
</organism>
<comment type="caution">
    <text evidence="6">The sequence shown here is derived from an EMBL/GenBank/DDBJ whole genome shotgun (WGS) entry which is preliminary data.</text>
</comment>
<dbReference type="Gene3D" id="3.90.580.10">
    <property type="entry name" value="Zinc finger, CHC2-type domain"/>
    <property type="match status" value="1"/>
</dbReference>
<evidence type="ECO:0000313" key="7">
    <source>
        <dbReference type="Proteomes" id="UP001500665"/>
    </source>
</evidence>
<feature type="domain" description="Zinc finger CHC2-type" evidence="5">
    <location>
        <begin position="39"/>
        <end position="92"/>
    </location>
</feature>
<dbReference type="EMBL" id="BAAAHH010000049">
    <property type="protein sequence ID" value="GAA0967323.1"/>
    <property type="molecule type" value="Genomic_DNA"/>
</dbReference>
<gene>
    <name evidence="6" type="ORF">GCM10009550_71040</name>
</gene>
<dbReference type="InterPro" id="IPR050219">
    <property type="entry name" value="DnaG_primase"/>
</dbReference>
<dbReference type="InterPro" id="IPR002694">
    <property type="entry name" value="Znf_CHC2"/>
</dbReference>
<protein>
    <recommendedName>
        <fullName evidence="5">Zinc finger CHC2-type domain-containing protein</fullName>
    </recommendedName>
</protein>
<evidence type="ECO:0000256" key="2">
    <source>
        <dbReference type="ARBA" id="ARBA00022771"/>
    </source>
</evidence>
<dbReference type="Proteomes" id="UP001500665">
    <property type="component" value="Unassembled WGS sequence"/>
</dbReference>
<evidence type="ECO:0000313" key="6">
    <source>
        <dbReference type="EMBL" id="GAA0967323.1"/>
    </source>
</evidence>
<dbReference type="PANTHER" id="PTHR30313:SF2">
    <property type="entry name" value="DNA PRIMASE"/>
    <property type="match status" value="1"/>
</dbReference>
<proteinExistence type="predicted"/>
<name>A0ABN1RXP1_9ACTN</name>
<evidence type="ECO:0000256" key="1">
    <source>
        <dbReference type="ARBA" id="ARBA00022723"/>
    </source>
</evidence>
<evidence type="ECO:0000259" key="5">
    <source>
        <dbReference type="SMART" id="SM00400"/>
    </source>
</evidence>
<keyword evidence="3" id="KW-0862">Zinc</keyword>
<keyword evidence="7" id="KW-1185">Reference proteome</keyword>
<dbReference type="SUPFAM" id="SSF57783">
    <property type="entry name" value="Zinc beta-ribbon"/>
    <property type="match status" value="1"/>
</dbReference>
<evidence type="ECO:0000256" key="3">
    <source>
        <dbReference type="ARBA" id="ARBA00022833"/>
    </source>
</evidence>
<keyword evidence="2" id="KW-0863">Zinc-finger</keyword>
<dbReference type="RefSeq" id="WP_344246545.1">
    <property type="nucleotide sequence ID" value="NZ_BAAAHH010000049.1"/>
</dbReference>
<evidence type="ECO:0000256" key="4">
    <source>
        <dbReference type="SAM" id="MobiDB-lite"/>
    </source>
</evidence>
<reference evidence="6 7" key="1">
    <citation type="journal article" date="2019" name="Int. J. Syst. Evol. Microbiol.">
        <title>The Global Catalogue of Microorganisms (GCM) 10K type strain sequencing project: providing services to taxonomists for standard genome sequencing and annotation.</title>
        <authorList>
            <consortium name="The Broad Institute Genomics Platform"/>
            <consortium name="The Broad Institute Genome Sequencing Center for Infectious Disease"/>
            <person name="Wu L."/>
            <person name="Ma J."/>
        </authorList>
    </citation>
    <scope>NUCLEOTIDE SEQUENCE [LARGE SCALE GENOMIC DNA]</scope>
    <source>
        <strain evidence="6 7">JCM 10696</strain>
    </source>
</reference>
<accession>A0ABN1RXP1</accession>
<keyword evidence="1" id="KW-0479">Metal-binding</keyword>
<dbReference type="InterPro" id="IPR036977">
    <property type="entry name" value="DNA_primase_Znf_CHC2"/>
</dbReference>
<dbReference type="Pfam" id="PF01807">
    <property type="entry name" value="Zn_ribbon_DnaG"/>
    <property type="match status" value="1"/>
</dbReference>
<dbReference type="PANTHER" id="PTHR30313">
    <property type="entry name" value="DNA PRIMASE"/>
    <property type="match status" value="1"/>
</dbReference>
<dbReference type="SMART" id="SM00400">
    <property type="entry name" value="ZnF_CHCC"/>
    <property type="match status" value="1"/>
</dbReference>
<sequence>MRFHRINEGDFGSDDDKPDLGAVMDAFDVDYDPMRAAGMARCPLHEDNTPSMSFNTDKGLWRCHSCGEGGDSYTLIMKVKEVDFAGARSFAASLGLATGGAGGSGEQLSGSRFAGGRKVPARKGDRKGSSGYVPAWRRR</sequence>